<reference evidence="1 2" key="1">
    <citation type="submission" date="2012-05" db="EMBL/GenBank/DDBJ databases">
        <title>Recombination and specialization in a pathogen metapopulation.</title>
        <authorList>
            <person name="Gardiner A."/>
            <person name="Kemen E."/>
            <person name="Schultz-Larsen T."/>
            <person name="MacLean D."/>
            <person name="Van Oosterhout C."/>
            <person name="Jones J.D.G."/>
        </authorList>
    </citation>
    <scope>NUCLEOTIDE SEQUENCE [LARGE SCALE GENOMIC DNA]</scope>
    <source>
        <strain evidence="1 2">Ac Nc2</strain>
    </source>
</reference>
<sequence>MEQATASKVGRSGFQAVYNIHVPVGILEKINVYGCAWLDSAWKTTSAIQDALDVTYTSPIESVCAQTSHSCNRVYFPDWKLTTSTPCNVAYRKHQAPEWEQVFGLMSSKHQGLSLLRLNLLWIAQYTPSDIGFAVRHAIGKNQKLTTTEWKTVKQIARI</sequence>
<dbReference type="AlphaFoldDB" id="A0A024GLN5"/>
<proteinExistence type="predicted"/>
<comment type="caution">
    <text evidence="1">The sequence shown here is derived from an EMBL/GenBank/DDBJ whole genome shotgun (WGS) entry which is preliminary data.</text>
</comment>
<accession>A0A024GLN5</accession>
<organism evidence="1 2">
    <name type="scientific">Albugo candida</name>
    <dbReference type="NCBI Taxonomy" id="65357"/>
    <lineage>
        <taxon>Eukaryota</taxon>
        <taxon>Sar</taxon>
        <taxon>Stramenopiles</taxon>
        <taxon>Oomycota</taxon>
        <taxon>Peronosporomycetes</taxon>
        <taxon>Albuginales</taxon>
        <taxon>Albuginaceae</taxon>
        <taxon>Albugo</taxon>
    </lineage>
</organism>
<dbReference type="Proteomes" id="UP000053237">
    <property type="component" value="Unassembled WGS sequence"/>
</dbReference>
<protein>
    <submittedName>
        <fullName evidence="1">Uncharacterized protein</fullName>
    </submittedName>
</protein>
<name>A0A024GLN5_9STRA</name>
<gene>
    <name evidence="1" type="ORF">BN9_087060</name>
</gene>
<evidence type="ECO:0000313" key="1">
    <source>
        <dbReference type="EMBL" id="CCI47690.1"/>
    </source>
</evidence>
<dbReference type="InParanoid" id="A0A024GLN5"/>
<keyword evidence="2" id="KW-1185">Reference proteome</keyword>
<dbReference type="EMBL" id="CAIX01000182">
    <property type="protein sequence ID" value="CCI47690.1"/>
    <property type="molecule type" value="Genomic_DNA"/>
</dbReference>
<evidence type="ECO:0000313" key="2">
    <source>
        <dbReference type="Proteomes" id="UP000053237"/>
    </source>
</evidence>